<organism evidence="6 7">
    <name type="scientific">Ancylostoma ceylanicum</name>
    <dbReference type="NCBI Taxonomy" id="53326"/>
    <lineage>
        <taxon>Eukaryota</taxon>
        <taxon>Metazoa</taxon>
        <taxon>Ecdysozoa</taxon>
        <taxon>Nematoda</taxon>
        <taxon>Chromadorea</taxon>
        <taxon>Rhabditida</taxon>
        <taxon>Rhabditina</taxon>
        <taxon>Rhabditomorpha</taxon>
        <taxon>Strongyloidea</taxon>
        <taxon>Ancylostomatidae</taxon>
        <taxon>Ancylostomatinae</taxon>
        <taxon>Ancylostoma</taxon>
    </lineage>
</organism>
<dbReference type="SUPFAM" id="SSF57567">
    <property type="entry name" value="Serine protease inhibitors"/>
    <property type="match status" value="2"/>
</dbReference>
<dbReference type="Pfam" id="PF01826">
    <property type="entry name" value="TIL"/>
    <property type="match status" value="1"/>
</dbReference>
<proteinExistence type="predicted"/>
<dbReference type="CDD" id="cd19941">
    <property type="entry name" value="TIL"/>
    <property type="match status" value="2"/>
</dbReference>
<dbReference type="PANTHER" id="PTHR23259:SF82">
    <property type="entry name" value="SERINE PROTEASE INHIBITOR 1 PROTEIN"/>
    <property type="match status" value="1"/>
</dbReference>
<dbReference type="InterPro" id="IPR000742">
    <property type="entry name" value="EGF"/>
</dbReference>
<dbReference type="PANTHER" id="PTHR23259">
    <property type="entry name" value="RIDDLE"/>
    <property type="match status" value="1"/>
</dbReference>
<keyword evidence="1" id="KW-0646">Protease inhibitor</keyword>
<feature type="domain" description="EGF-like" evidence="5">
    <location>
        <begin position="196"/>
        <end position="272"/>
    </location>
</feature>
<keyword evidence="7" id="KW-1185">Reference proteome</keyword>
<gene>
    <name evidence="6" type="primary">Acey_s0006.g3048</name>
    <name evidence="6" type="ORF">Y032_0006g3048</name>
</gene>
<dbReference type="OrthoDB" id="5912264at2759"/>
<evidence type="ECO:0000256" key="1">
    <source>
        <dbReference type="ARBA" id="ARBA00022690"/>
    </source>
</evidence>
<comment type="caution">
    <text evidence="6">The sequence shown here is derived from an EMBL/GenBank/DDBJ whole genome shotgun (WGS) entry which is preliminary data.</text>
</comment>
<keyword evidence="2" id="KW-0722">Serine protease inhibitor</keyword>
<feature type="region of interest" description="Disordered" evidence="4">
    <location>
        <begin position="103"/>
        <end position="135"/>
    </location>
</feature>
<feature type="compositionally biased region" description="Low complexity" evidence="4">
    <location>
        <begin position="103"/>
        <end position="123"/>
    </location>
</feature>
<evidence type="ECO:0000256" key="3">
    <source>
        <dbReference type="ARBA" id="ARBA00023157"/>
    </source>
</evidence>
<evidence type="ECO:0000259" key="5">
    <source>
        <dbReference type="SMART" id="SM00181"/>
    </source>
</evidence>
<dbReference type="AlphaFoldDB" id="A0A016VQK9"/>
<dbReference type="GO" id="GO:0004867">
    <property type="term" value="F:serine-type endopeptidase inhibitor activity"/>
    <property type="evidence" value="ECO:0007669"/>
    <property type="project" value="UniProtKB-KW"/>
</dbReference>
<feature type="domain" description="EGF-like" evidence="5">
    <location>
        <begin position="145"/>
        <end position="187"/>
    </location>
</feature>
<evidence type="ECO:0000313" key="6">
    <source>
        <dbReference type="EMBL" id="EYC29581.1"/>
    </source>
</evidence>
<dbReference type="Gene3D" id="2.10.25.10">
    <property type="entry name" value="Laminin"/>
    <property type="match status" value="3"/>
</dbReference>
<evidence type="ECO:0000256" key="2">
    <source>
        <dbReference type="ARBA" id="ARBA00022900"/>
    </source>
</evidence>
<feature type="domain" description="EGF-like" evidence="5">
    <location>
        <begin position="37"/>
        <end position="93"/>
    </location>
</feature>
<dbReference type="Proteomes" id="UP000024635">
    <property type="component" value="Unassembled WGS sequence"/>
</dbReference>
<evidence type="ECO:0000256" key="4">
    <source>
        <dbReference type="SAM" id="MobiDB-lite"/>
    </source>
</evidence>
<dbReference type="SMART" id="SM00181">
    <property type="entry name" value="EGF"/>
    <property type="match status" value="3"/>
</dbReference>
<accession>A0A016VQK9</accession>
<dbReference type="InterPro" id="IPR002919">
    <property type="entry name" value="TIL_dom"/>
</dbReference>
<protein>
    <recommendedName>
        <fullName evidence="5">EGF-like domain-containing protein</fullName>
    </recommendedName>
</protein>
<feature type="compositionally biased region" description="Basic and acidic residues" evidence="4">
    <location>
        <begin position="125"/>
        <end position="135"/>
    </location>
</feature>
<dbReference type="InterPro" id="IPR036084">
    <property type="entry name" value="Ser_inhib-like_sf"/>
</dbReference>
<reference evidence="7" key="1">
    <citation type="journal article" date="2015" name="Nat. Genet.">
        <title>The genome and transcriptome of the zoonotic hookworm Ancylostoma ceylanicum identify infection-specific gene families.</title>
        <authorList>
            <person name="Schwarz E.M."/>
            <person name="Hu Y."/>
            <person name="Antoshechkin I."/>
            <person name="Miller M.M."/>
            <person name="Sternberg P.W."/>
            <person name="Aroian R.V."/>
        </authorList>
    </citation>
    <scope>NUCLEOTIDE SEQUENCE</scope>
    <source>
        <strain evidence="7">HY135</strain>
    </source>
</reference>
<sequence>MDFSKQYICCLLIYGFKFGESAIVSSCRINAVFGDVPCSEPNEVRKRRGLKESCRPTCDNRNFTELCDEPMDLSFVCECKPGYILDEAFGKCIPIEECKTENSSSEATTERTGSTETSEATETPETEKTTTPEESKCQENEVFVECSKKCEQHCHFPVWEGCELQGPCVPRCECKEGYARDREDNCVPEGECLLVPCDDPNEVRTRQGLKDVCRPTCDHRNFTVGFSNEFSVAKIISNNGTVQELCNEPTHVSFACECKPGYILDELFGKCVPLSECEGEGMFPSSLWSWG</sequence>
<name>A0A016VQK9_9BILA</name>
<keyword evidence="3" id="KW-1015">Disulfide bond</keyword>
<evidence type="ECO:0000313" key="7">
    <source>
        <dbReference type="Proteomes" id="UP000024635"/>
    </source>
</evidence>
<dbReference type="InterPro" id="IPR051368">
    <property type="entry name" value="SerProtInhib-TIL_Domain"/>
</dbReference>
<dbReference type="EMBL" id="JARK01001342">
    <property type="protein sequence ID" value="EYC29581.1"/>
    <property type="molecule type" value="Genomic_DNA"/>
</dbReference>